<gene>
    <name evidence="1" type="ORF">F0562_001118</name>
</gene>
<protein>
    <submittedName>
        <fullName evidence="1">Uncharacterized protein</fullName>
    </submittedName>
</protein>
<sequence length="84" mass="9376">MDTEISAFWILRVIPSNLASARYPLLITDGRLSSGSARTESLRKKKTVAARASVGTQKRCHDGDELSFWTSRAREQFLYANLTG</sequence>
<evidence type="ECO:0000313" key="2">
    <source>
        <dbReference type="Proteomes" id="UP000325577"/>
    </source>
</evidence>
<organism evidence="1 2">
    <name type="scientific">Nyssa sinensis</name>
    <dbReference type="NCBI Taxonomy" id="561372"/>
    <lineage>
        <taxon>Eukaryota</taxon>
        <taxon>Viridiplantae</taxon>
        <taxon>Streptophyta</taxon>
        <taxon>Embryophyta</taxon>
        <taxon>Tracheophyta</taxon>
        <taxon>Spermatophyta</taxon>
        <taxon>Magnoliopsida</taxon>
        <taxon>eudicotyledons</taxon>
        <taxon>Gunneridae</taxon>
        <taxon>Pentapetalae</taxon>
        <taxon>asterids</taxon>
        <taxon>Cornales</taxon>
        <taxon>Nyssaceae</taxon>
        <taxon>Nyssa</taxon>
    </lineage>
</organism>
<dbReference type="AlphaFoldDB" id="A0A5J5C2I9"/>
<dbReference type="EMBL" id="CM018031">
    <property type="protein sequence ID" value="KAA8549409.1"/>
    <property type="molecule type" value="Genomic_DNA"/>
</dbReference>
<dbReference type="Proteomes" id="UP000325577">
    <property type="component" value="Linkage Group LG0"/>
</dbReference>
<proteinExistence type="predicted"/>
<accession>A0A5J5C2I9</accession>
<evidence type="ECO:0000313" key="1">
    <source>
        <dbReference type="EMBL" id="KAA8549409.1"/>
    </source>
</evidence>
<keyword evidence="2" id="KW-1185">Reference proteome</keyword>
<name>A0A5J5C2I9_9ASTE</name>
<reference evidence="1 2" key="1">
    <citation type="submission" date="2019-09" db="EMBL/GenBank/DDBJ databases">
        <title>A chromosome-level genome assembly of the Chinese tupelo Nyssa sinensis.</title>
        <authorList>
            <person name="Yang X."/>
            <person name="Kang M."/>
            <person name="Yang Y."/>
            <person name="Xiong H."/>
            <person name="Wang M."/>
            <person name="Zhang Z."/>
            <person name="Wang Z."/>
            <person name="Wu H."/>
            <person name="Ma T."/>
            <person name="Liu J."/>
            <person name="Xi Z."/>
        </authorList>
    </citation>
    <scope>NUCLEOTIDE SEQUENCE [LARGE SCALE GENOMIC DNA]</scope>
    <source>
        <strain evidence="1">J267</strain>
        <tissue evidence="1">Leaf</tissue>
    </source>
</reference>